<gene>
    <name evidence="4" type="ORF">POM88_026030</name>
</gene>
<feature type="compositionally biased region" description="Basic and acidic residues" evidence="1">
    <location>
        <begin position="397"/>
        <end position="407"/>
    </location>
</feature>
<dbReference type="EMBL" id="JAUIZM010000006">
    <property type="protein sequence ID" value="KAK1379286.1"/>
    <property type="molecule type" value="Genomic_DNA"/>
</dbReference>
<dbReference type="Pfam" id="PF25502">
    <property type="entry name" value="DUF7915"/>
    <property type="match status" value="1"/>
</dbReference>
<evidence type="ECO:0000259" key="2">
    <source>
        <dbReference type="Pfam" id="PF25500"/>
    </source>
</evidence>
<evidence type="ECO:0000313" key="5">
    <source>
        <dbReference type="Proteomes" id="UP001237642"/>
    </source>
</evidence>
<sequence length="692" mass="77413">MGLFVTRIPRIISPHSRGQMGIQSSPESKSEAITTEGSVAAFMEMILNTSLPLKPSSDPPVHLQQLIAKQVHAVVVLYNYYQRKRHPELQFLGFESFCKLAANLQPELVPYMKGMHKSNYKSSDVPEDQLSLTEKAIMDACKVCLALYDVPEDMPVKEEWPISKIVIILEGTVARKKRRRISKKDTGEEQNITKAGFEQLAVSAIKNFTGLKKIELVFLESHVVYSVSKEKTAARFYIVKCAVKFPDKLNITYWVPLKEVVESLQGPLANWLRLIGEWTPTSVTQSYHLLPYAEILSNYFSRLGSSHEGEHERTIGDKSQASQELRPDTENEVSSGCLNDLGGMLSTSNSNTNETSDATIMSPDKEGNNGTDMAGLTCSVRRLHTVNNDETDAVSTPKEDKTKNDRTDGKVYQHYRKRNSTRRDVTVSNLSVEHKIVAADLEVKQKVQDFKADKQGSVKKVPESKVDKLHTVNKSCNNISVKQNKMSIGDGAVVPFQMNSNSPEKVQTTCFAKEKELSVANKEKALSMDAFMGLLSKRDILTHQLRNLGDEIAICDKTIQKISDNGKDSLPVKIDTFVDRCTDVCVERKSVQDGTFQHAKDHVSSEQMKGKSIIEALIPDQIFCQVLDRICHDNKWTSPTYSISPCDGGYIANVTVKGDDFEWLVNDRVHSCPKDAKDSAAMQMIEKLRSLI</sequence>
<dbReference type="InterPro" id="IPR057235">
    <property type="entry name" value="DUF7913"/>
</dbReference>
<feature type="domain" description="DUF7913" evidence="2">
    <location>
        <begin position="32"/>
        <end position="147"/>
    </location>
</feature>
<dbReference type="Gene3D" id="3.30.160.20">
    <property type="match status" value="1"/>
</dbReference>
<feature type="region of interest" description="Disordered" evidence="1">
    <location>
        <begin position="346"/>
        <end position="369"/>
    </location>
</feature>
<dbReference type="InterPro" id="IPR057237">
    <property type="entry name" value="DUF7915"/>
</dbReference>
<feature type="compositionally biased region" description="Basic and acidic residues" evidence="1">
    <location>
        <begin position="307"/>
        <end position="316"/>
    </location>
</feature>
<accession>A0AAD8I662</accession>
<dbReference type="PANTHER" id="PTHR33913:SF1">
    <property type="entry name" value="DRBM DOMAIN-CONTAINING PROTEIN"/>
    <property type="match status" value="1"/>
</dbReference>
<keyword evidence="5" id="KW-1185">Reference proteome</keyword>
<reference evidence="4" key="1">
    <citation type="submission" date="2023-02" db="EMBL/GenBank/DDBJ databases">
        <title>Genome of toxic invasive species Heracleum sosnowskyi carries increased number of genes despite the absence of recent whole-genome duplications.</title>
        <authorList>
            <person name="Schelkunov M."/>
            <person name="Shtratnikova V."/>
            <person name="Makarenko M."/>
            <person name="Klepikova A."/>
            <person name="Omelchenko D."/>
            <person name="Novikova G."/>
            <person name="Obukhova E."/>
            <person name="Bogdanov V."/>
            <person name="Penin A."/>
            <person name="Logacheva M."/>
        </authorList>
    </citation>
    <scope>NUCLEOTIDE SEQUENCE</scope>
    <source>
        <strain evidence="4">Hsosn_3</strain>
        <tissue evidence="4">Leaf</tissue>
    </source>
</reference>
<comment type="caution">
    <text evidence="4">The sequence shown here is derived from an EMBL/GenBank/DDBJ whole genome shotgun (WGS) entry which is preliminary data.</text>
</comment>
<feature type="domain" description="DUF7915" evidence="3">
    <location>
        <begin position="175"/>
        <end position="302"/>
    </location>
</feature>
<evidence type="ECO:0000313" key="4">
    <source>
        <dbReference type="EMBL" id="KAK1379286.1"/>
    </source>
</evidence>
<name>A0AAD8I662_9APIA</name>
<feature type="compositionally biased region" description="Low complexity" evidence="1">
    <location>
        <begin position="346"/>
        <end position="356"/>
    </location>
</feature>
<dbReference type="PANTHER" id="PTHR33913">
    <property type="entry name" value="ALEURONE LAYER MORPHOGENESIS PROTEIN"/>
    <property type="match status" value="1"/>
</dbReference>
<evidence type="ECO:0008006" key="6">
    <source>
        <dbReference type="Google" id="ProtNLM"/>
    </source>
</evidence>
<evidence type="ECO:0000259" key="3">
    <source>
        <dbReference type="Pfam" id="PF25502"/>
    </source>
</evidence>
<feature type="region of interest" description="Disordered" evidence="1">
    <location>
        <begin position="388"/>
        <end position="407"/>
    </location>
</feature>
<dbReference type="Proteomes" id="UP001237642">
    <property type="component" value="Unassembled WGS sequence"/>
</dbReference>
<organism evidence="4 5">
    <name type="scientific">Heracleum sosnowskyi</name>
    <dbReference type="NCBI Taxonomy" id="360622"/>
    <lineage>
        <taxon>Eukaryota</taxon>
        <taxon>Viridiplantae</taxon>
        <taxon>Streptophyta</taxon>
        <taxon>Embryophyta</taxon>
        <taxon>Tracheophyta</taxon>
        <taxon>Spermatophyta</taxon>
        <taxon>Magnoliopsida</taxon>
        <taxon>eudicotyledons</taxon>
        <taxon>Gunneridae</taxon>
        <taxon>Pentapetalae</taxon>
        <taxon>asterids</taxon>
        <taxon>campanulids</taxon>
        <taxon>Apiales</taxon>
        <taxon>Apiaceae</taxon>
        <taxon>Apioideae</taxon>
        <taxon>apioid superclade</taxon>
        <taxon>Tordylieae</taxon>
        <taxon>Tordyliinae</taxon>
        <taxon>Heracleum</taxon>
    </lineage>
</organism>
<reference evidence="4" key="2">
    <citation type="submission" date="2023-05" db="EMBL/GenBank/DDBJ databases">
        <authorList>
            <person name="Schelkunov M.I."/>
        </authorList>
    </citation>
    <scope>NUCLEOTIDE SEQUENCE</scope>
    <source>
        <strain evidence="4">Hsosn_3</strain>
        <tissue evidence="4">Leaf</tissue>
    </source>
</reference>
<proteinExistence type="predicted"/>
<dbReference type="AlphaFoldDB" id="A0AAD8I662"/>
<evidence type="ECO:0000256" key="1">
    <source>
        <dbReference type="SAM" id="MobiDB-lite"/>
    </source>
</evidence>
<protein>
    <recommendedName>
        <fullName evidence="6">DRBM domain-containing protein</fullName>
    </recommendedName>
</protein>
<dbReference type="SUPFAM" id="SSF54768">
    <property type="entry name" value="dsRNA-binding domain-like"/>
    <property type="match status" value="1"/>
</dbReference>
<feature type="region of interest" description="Disordered" evidence="1">
    <location>
        <begin position="307"/>
        <end position="333"/>
    </location>
</feature>
<dbReference type="Pfam" id="PF25500">
    <property type="entry name" value="DUF7913"/>
    <property type="match status" value="1"/>
</dbReference>